<dbReference type="AlphaFoldDB" id="A0A9P0F4F6"/>
<evidence type="ECO:0000256" key="15">
    <source>
        <dbReference type="ARBA" id="ARBA00048074"/>
    </source>
</evidence>
<evidence type="ECO:0000256" key="8">
    <source>
        <dbReference type="ARBA" id="ARBA00022990"/>
    </source>
</evidence>
<dbReference type="Pfam" id="PF03061">
    <property type="entry name" value="4HBT"/>
    <property type="match status" value="1"/>
</dbReference>
<evidence type="ECO:0000256" key="18">
    <source>
        <dbReference type="ARBA" id="ARBA00058205"/>
    </source>
</evidence>
<evidence type="ECO:0000256" key="10">
    <source>
        <dbReference type="ARBA" id="ARBA00023128"/>
    </source>
</evidence>
<evidence type="ECO:0000256" key="12">
    <source>
        <dbReference type="ARBA" id="ARBA00023242"/>
    </source>
</evidence>
<dbReference type="NCBIfam" id="TIGR00369">
    <property type="entry name" value="unchar_dom_1"/>
    <property type="match status" value="1"/>
</dbReference>
<dbReference type="PANTHER" id="PTHR21660">
    <property type="entry name" value="THIOESTERASE SUPERFAMILY MEMBER-RELATED"/>
    <property type="match status" value="1"/>
</dbReference>
<dbReference type="SUPFAM" id="SSF54637">
    <property type="entry name" value="Thioesterase/thiol ester dehydrase-isomerase"/>
    <property type="match status" value="1"/>
</dbReference>
<dbReference type="GO" id="GO:0005819">
    <property type="term" value="C:spindle"/>
    <property type="evidence" value="ECO:0007669"/>
    <property type="project" value="UniProtKB-SubCell"/>
</dbReference>
<sequence length="141" mass="14858">MSLQLVRTLLKHSVELGGFGKVLDKVSIVSVDHGKIVAEMKVGAEHLNVYNTLHGGLIATIVDVIPSLGHFTHPNGARGGSSATTNLDISYLNSAKVGDEIVITANTVKAGKTLAFLEAKITEKTSGKVIATATHIKFVKD</sequence>
<dbReference type="InterPro" id="IPR003736">
    <property type="entry name" value="PAAI_dom"/>
</dbReference>
<organism evidence="25 26">
    <name type="scientific">Bemisia tabaci</name>
    <name type="common">Sweetpotato whitefly</name>
    <name type="synonym">Aleurodes tabaci</name>
    <dbReference type="NCBI Taxonomy" id="7038"/>
    <lineage>
        <taxon>Eukaryota</taxon>
        <taxon>Metazoa</taxon>
        <taxon>Ecdysozoa</taxon>
        <taxon>Arthropoda</taxon>
        <taxon>Hexapoda</taxon>
        <taxon>Insecta</taxon>
        <taxon>Pterygota</taxon>
        <taxon>Neoptera</taxon>
        <taxon>Paraneoptera</taxon>
        <taxon>Hemiptera</taxon>
        <taxon>Sternorrhyncha</taxon>
        <taxon>Aleyrodoidea</taxon>
        <taxon>Aleyrodidae</taxon>
        <taxon>Aleyrodinae</taxon>
        <taxon>Bemisia</taxon>
    </lineage>
</organism>
<keyword evidence="7" id="KW-0378">Hydrolase</keyword>
<keyword evidence="12" id="KW-0539">Nucleus</keyword>
<dbReference type="GO" id="GO:0005739">
    <property type="term" value="C:mitochondrion"/>
    <property type="evidence" value="ECO:0007669"/>
    <property type="project" value="UniProtKB-SubCell"/>
</dbReference>
<dbReference type="CDD" id="cd03443">
    <property type="entry name" value="PaaI_thioesterase"/>
    <property type="match status" value="1"/>
</dbReference>
<dbReference type="GO" id="GO:0005634">
    <property type="term" value="C:nucleus"/>
    <property type="evidence" value="ECO:0007669"/>
    <property type="project" value="UniProtKB-SubCell"/>
</dbReference>
<evidence type="ECO:0000256" key="17">
    <source>
        <dbReference type="ARBA" id="ARBA00052976"/>
    </source>
</evidence>
<comment type="similarity">
    <text evidence="5">Belongs to the thioesterase PaaI family.</text>
</comment>
<proteinExistence type="inferred from homology"/>
<keyword evidence="11" id="KW-0206">Cytoskeleton</keyword>
<dbReference type="PANTHER" id="PTHR21660:SF1">
    <property type="entry name" value="ACYL-COENZYME A THIOESTERASE 13"/>
    <property type="match status" value="1"/>
</dbReference>
<keyword evidence="26" id="KW-1185">Reference proteome</keyword>
<protein>
    <recommendedName>
        <fullName evidence="20">Acyl-coenzyme A thioesterase 13</fullName>
    </recommendedName>
    <alternativeName>
        <fullName evidence="22">Hotdog-fold thioesterase superfamily member 2</fullName>
    </alternativeName>
    <alternativeName>
        <fullName evidence="21">Palmitoyl-CoA hydrolase</fullName>
    </alternativeName>
    <alternativeName>
        <fullName evidence="23">Thioesterase superfamily member 2</fullName>
    </alternativeName>
</protein>
<keyword evidence="9" id="KW-0443">Lipid metabolism</keyword>
<evidence type="ECO:0000256" key="22">
    <source>
        <dbReference type="ARBA" id="ARBA00081533"/>
    </source>
</evidence>
<dbReference type="InterPro" id="IPR006683">
    <property type="entry name" value="Thioestr_dom"/>
</dbReference>
<evidence type="ECO:0000256" key="1">
    <source>
        <dbReference type="ARBA" id="ARBA00004123"/>
    </source>
</evidence>
<keyword evidence="6" id="KW-0963">Cytoplasm</keyword>
<comment type="function">
    <text evidence="18">Catalyzes the hydrolysis of acyl-CoAs into free fatty acids and coenzyme A (CoASH), regulating their respective intracellular levels. Has acyl-CoA thioesterase activity towards medium (C12) and long-chain (C18) fatty acyl-CoA substrates. Can also hydrolyze 3-hydroxyphenylacetyl-CoA and 3,4-dihydroxyphenylacetyl-CoA (in vitro). May play a role in controlling adaptive thermogenesis.</text>
</comment>
<evidence type="ECO:0000256" key="5">
    <source>
        <dbReference type="ARBA" id="ARBA00008324"/>
    </source>
</evidence>
<keyword evidence="8" id="KW-0007">Acetylation</keyword>
<feature type="domain" description="Thioesterase" evidence="24">
    <location>
        <begin position="50"/>
        <end position="128"/>
    </location>
</feature>
<evidence type="ECO:0000256" key="13">
    <source>
        <dbReference type="ARBA" id="ARBA00047588"/>
    </source>
</evidence>
<dbReference type="InterPro" id="IPR029069">
    <property type="entry name" value="HotDog_dom_sf"/>
</dbReference>
<dbReference type="GO" id="GO:0047617">
    <property type="term" value="F:fatty acyl-CoA hydrolase activity"/>
    <property type="evidence" value="ECO:0007669"/>
    <property type="project" value="InterPro"/>
</dbReference>
<evidence type="ECO:0000256" key="23">
    <source>
        <dbReference type="ARBA" id="ARBA00083956"/>
    </source>
</evidence>
<keyword evidence="10" id="KW-0496">Mitochondrion</keyword>
<evidence type="ECO:0000313" key="26">
    <source>
        <dbReference type="Proteomes" id="UP001152759"/>
    </source>
</evidence>
<dbReference type="Proteomes" id="UP001152759">
    <property type="component" value="Chromosome 3"/>
</dbReference>
<evidence type="ECO:0000256" key="3">
    <source>
        <dbReference type="ARBA" id="ARBA00004186"/>
    </source>
</evidence>
<comment type="subunit">
    <text evidence="19">Homotetramer. Interacts with PCTP.</text>
</comment>
<evidence type="ECO:0000256" key="19">
    <source>
        <dbReference type="ARBA" id="ARBA00064709"/>
    </source>
</evidence>
<evidence type="ECO:0000256" key="6">
    <source>
        <dbReference type="ARBA" id="ARBA00022490"/>
    </source>
</evidence>
<comment type="catalytic activity">
    <reaction evidence="17">
        <text>a fatty acyl-CoA + H2O = a fatty acid + CoA + H(+)</text>
        <dbReference type="Rhea" id="RHEA:16781"/>
        <dbReference type="ChEBI" id="CHEBI:15377"/>
        <dbReference type="ChEBI" id="CHEBI:15378"/>
        <dbReference type="ChEBI" id="CHEBI:28868"/>
        <dbReference type="ChEBI" id="CHEBI:57287"/>
        <dbReference type="ChEBI" id="CHEBI:77636"/>
    </reaction>
    <physiologicalReaction direction="left-to-right" evidence="17">
        <dbReference type="Rhea" id="RHEA:16782"/>
    </physiologicalReaction>
</comment>
<evidence type="ECO:0000256" key="20">
    <source>
        <dbReference type="ARBA" id="ARBA00067273"/>
    </source>
</evidence>
<evidence type="ECO:0000256" key="21">
    <source>
        <dbReference type="ARBA" id="ARBA00075657"/>
    </source>
</evidence>
<evidence type="ECO:0000259" key="24">
    <source>
        <dbReference type="Pfam" id="PF03061"/>
    </source>
</evidence>
<reference evidence="25" key="1">
    <citation type="submission" date="2021-12" db="EMBL/GenBank/DDBJ databases">
        <authorList>
            <person name="King R."/>
        </authorList>
    </citation>
    <scope>NUCLEOTIDE SEQUENCE</scope>
</reference>
<dbReference type="EMBL" id="OU963864">
    <property type="protein sequence ID" value="CAH0387654.1"/>
    <property type="molecule type" value="Genomic_DNA"/>
</dbReference>
<dbReference type="GO" id="GO:0006629">
    <property type="term" value="P:lipid metabolic process"/>
    <property type="evidence" value="ECO:0007669"/>
    <property type="project" value="UniProtKB-KW"/>
</dbReference>
<dbReference type="InterPro" id="IPR039298">
    <property type="entry name" value="ACOT13"/>
</dbReference>
<evidence type="ECO:0000256" key="2">
    <source>
        <dbReference type="ARBA" id="ARBA00004173"/>
    </source>
</evidence>
<comment type="subcellular location">
    <subcellularLocation>
        <location evidence="3">Cytoplasm</location>
        <location evidence="3">Cytoskeleton</location>
        <location evidence="3">Spindle</location>
    </subcellularLocation>
    <subcellularLocation>
        <location evidence="4">Cytoplasm</location>
        <location evidence="4">Cytosol</location>
    </subcellularLocation>
    <subcellularLocation>
        <location evidence="2">Mitochondrion</location>
    </subcellularLocation>
    <subcellularLocation>
        <location evidence="1">Nucleus</location>
    </subcellularLocation>
</comment>
<comment type="catalytic activity">
    <reaction evidence="15">
        <text>dodecanoyl-CoA + H2O = dodecanoate + CoA + H(+)</text>
        <dbReference type="Rhea" id="RHEA:30135"/>
        <dbReference type="ChEBI" id="CHEBI:15377"/>
        <dbReference type="ChEBI" id="CHEBI:15378"/>
        <dbReference type="ChEBI" id="CHEBI:18262"/>
        <dbReference type="ChEBI" id="CHEBI:57287"/>
        <dbReference type="ChEBI" id="CHEBI:57375"/>
    </reaction>
    <physiologicalReaction direction="left-to-right" evidence="15">
        <dbReference type="Rhea" id="RHEA:30136"/>
    </physiologicalReaction>
</comment>
<accession>A0A9P0F4F6</accession>
<evidence type="ECO:0000313" key="25">
    <source>
        <dbReference type="EMBL" id="CAH0387654.1"/>
    </source>
</evidence>
<dbReference type="KEGG" id="btab:109034146"/>
<dbReference type="Gene3D" id="3.10.129.10">
    <property type="entry name" value="Hotdog Thioesterase"/>
    <property type="match status" value="1"/>
</dbReference>
<evidence type="ECO:0000256" key="9">
    <source>
        <dbReference type="ARBA" id="ARBA00023098"/>
    </source>
</evidence>
<comment type="catalytic activity">
    <reaction evidence="13">
        <text>octanoyl-CoA + H2O = octanoate + CoA + H(+)</text>
        <dbReference type="Rhea" id="RHEA:30143"/>
        <dbReference type="ChEBI" id="CHEBI:15377"/>
        <dbReference type="ChEBI" id="CHEBI:15378"/>
        <dbReference type="ChEBI" id="CHEBI:25646"/>
        <dbReference type="ChEBI" id="CHEBI:57287"/>
        <dbReference type="ChEBI" id="CHEBI:57386"/>
    </reaction>
    <physiologicalReaction direction="left-to-right" evidence="13">
        <dbReference type="Rhea" id="RHEA:30144"/>
    </physiologicalReaction>
</comment>
<dbReference type="FunFam" id="3.10.129.10:FF:000021">
    <property type="entry name" value="Acyl-coenzyme A thioesterase 13"/>
    <property type="match status" value="1"/>
</dbReference>
<name>A0A9P0F4F6_BEMTA</name>
<comment type="catalytic activity">
    <reaction evidence="14">
        <text>decanoyl-CoA + H2O = decanoate + CoA + H(+)</text>
        <dbReference type="Rhea" id="RHEA:40059"/>
        <dbReference type="ChEBI" id="CHEBI:15377"/>
        <dbReference type="ChEBI" id="CHEBI:15378"/>
        <dbReference type="ChEBI" id="CHEBI:27689"/>
        <dbReference type="ChEBI" id="CHEBI:57287"/>
        <dbReference type="ChEBI" id="CHEBI:61430"/>
    </reaction>
    <physiologicalReaction direction="left-to-right" evidence="14">
        <dbReference type="Rhea" id="RHEA:40060"/>
    </physiologicalReaction>
</comment>
<evidence type="ECO:0000256" key="7">
    <source>
        <dbReference type="ARBA" id="ARBA00022801"/>
    </source>
</evidence>
<evidence type="ECO:0000256" key="14">
    <source>
        <dbReference type="ARBA" id="ARBA00047969"/>
    </source>
</evidence>
<evidence type="ECO:0000256" key="11">
    <source>
        <dbReference type="ARBA" id="ARBA00023212"/>
    </source>
</evidence>
<comment type="catalytic activity">
    <reaction evidence="16">
        <text>hexanoyl-CoA + H2O = hexanoate + CoA + H(+)</text>
        <dbReference type="Rhea" id="RHEA:40115"/>
        <dbReference type="ChEBI" id="CHEBI:15377"/>
        <dbReference type="ChEBI" id="CHEBI:15378"/>
        <dbReference type="ChEBI" id="CHEBI:17120"/>
        <dbReference type="ChEBI" id="CHEBI:57287"/>
        <dbReference type="ChEBI" id="CHEBI:62620"/>
    </reaction>
    <physiologicalReaction direction="left-to-right" evidence="16">
        <dbReference type="Rhea" id="RHEA:40116"/>
    </physiologicalReaction>
</comment>
<gene>
    <name evidence="25" type="ORF">BEMITA_LOCUS6644</name>
</gene>
<evidence type="ECO:0000256" key="4">
    <source>
        <dbReference type="ARBA" id="ARBA00004514"/>
    </source>
</evidence>
<evidence type="ECO:0000256" key="16">
    <source>
        <dbReference type="ARBA" id="ARBA00050199"/>
    </source>
</evidence>
<dbReference type="GO" id="GO:0005829">
    <property type="term" value="C:cytosol"/>
    <property type="evidence" value="ECO:0007669"/>
    <property type="project" value="UniProtKB-SubCell"/>
</dbReference>